<feature type="transmembrane region" description="Helical" evidence="6">
    <location>
        <begin position="345"/>
        <end position="364"/>
    </location>
</feature>
<feature type="transmembrane region" description="Helical" evidence="6">
    <location>
        <begin position="100"/>
        <end position="118"/>
    </location>
</feature>
<dbReference type="GO" id="GO:0004142">
    <property type="term" value="F:diacylglycerol cholinephosphotransferase activity"/>
    <property type="evidence" value="ECO:0007669"/>
    <property type="project" value="TreeGrafter"/>
</dbReference>
<evidence type="ECO:0000256" key="4">
    <source>
        <dbReference type="ARBA" id="ARBA00023136"/>
    </source>
</evidence>
<dbReference type="AlphaFoldDB" id="A0A836CB46"/>
<dbReference type="InterPro" id="IPR048254">
    <property type="entry name" value="CDP_ALCOHOL_P_TRANSF_CS"/>
</dbReference>
<feature type="transmembrane region" description="Helical" evidence="6">
    <location>
        <begin position="283"/>
        <end position="306"/>
    </location>
</feature>
<dbReference type="InterPro" id="IPR014472">
    <property type="entry name" value="CHOPT"/>
</dbReference>
<dbReference type="GO" id="GO:0004307">
    <property type="term" value="F:ethanolaminephosphotransferase activity"/>
    <property type="evidence" value="ECO:0007669"/>
    <property type="project" value="TreeGrafter"/>
</dbReference>
<accession>A0A836CB46</accession>
<comment type="similarity">
    <text evidence="2 5">Belongs to the CDP-alcohol phosphatidyltransferase class-I family.</text>
</comment>
<dbReference type="GO" id="GO:0006646">
    <property type="term" value="P:phosphatidylethanolamine biosynthetic process"/>
    <property type="evidence" value="ECO:0007669"/>
    <property type="project" value="TreeGrafter"/>
</dbReference>
<dbReference type="PANTHER" id="PTHR10414:SF37">
    <property type="entry name" value="BB IN A BOXCAR, ISOFORM C"/>
    <property type="match status" value="1"/>
</dbReference>
<dbReference type="Pfam" id="PF01066">
    <property type="entry name" value="CDP-OH_P_transf"/>
    <property type="match status" value="1"/>
</dbReference>
<dbReference type="PIRSF" id="PIRSF015665">
    <property type="entry name" value="CHOPT"/>
    <property type="match status" value="1"/>
</dbReference>
<comment type="caution">
    <text evidence="7">The sequence shown here is derived from an EMBL/GenBank/DDBJ whole genome shotgun (WGS) entry which is preliminary data.</text>
</comment>
<feature type="transmembrane region" description="Helical" evidence="6">
    <location>
        <begin position="205"/>
        <end position="224"/>
    </location>
</feature>
<evidence type="ECO:0000313" key="8">
    <source>
        <dbReference type="Proteomes" id="UP000664859"/>
    </source>
</evidence>
<dbReference type="PANTHER" id="PTHR10414">
    <property type="entry name" value="ETHANOLAMINEPHOSPHOTRANSFERASE"/>
    <property type="match status" value="1"/>
</dbReference>
<gene>
    <name evidence="7" type="ORF">JKP88DRAFT_196266</name>
</gene>
<comment type="subcellular location">
    <subcellularLocation>
        <location evidence="1">Membrane</location>
    </subcellularLocation>
</comment>
<dbReference type="PROSITE" id="PS00379">
    <property type="entry name" value="CDP_ALCOHOL_P_TRANSF"/>
    <property type="match status" value="1"/>
</dbReference>
<dbReference type="GO" id="GO:0005789">
    <property type="term" value="C:endoplasmic reticulum membrane"/>
    <property type="evidence" value="ECO:0007669"/>
    <property type="project" value="TreeGrafter"/>
</dbReference>
<evidence type="ECO:0000256" key="6">
    <source>
        <dbReference type="SAM" id="Phobius"/>
    </source>
</evidence>
<dbReference type="InterPro" id="IPR043130">
    <property type="entry name" value="CDP-OH_PTrfase_TM_dom"/>
</dbReference>
<evidence type="ECO:0000256" key="2">
    <source>
        <dbReference type="ARBA" id="ARBA00010441"/>
    </source>
</evidence>
<keyword evidence="3 5" id="KW-0808">Transferase</keyword>
<dbReference type="Gene3D" id="1.20.120.1760">
    <property type="match status" value="1"/>
</dbReference>
<evidence type="ECO:0000256" key="5">
    <source>
        <dbReference type="RuleBase" id="RU003750"/>
    </source>
</evidence>
<evidence type="ECO:0000313" key="7">
    <source>
        <dbReference type="EMBL" id="KAG5178568.1"/>
    </source>
</evidence>
<keyword evidence="6" id="KW-1133">Transmembrane helix</keyword>
<protein>
    <submittedName>
        <fullName evidence="7">CDP-alcohol phosphatidyltransferase-domain-containing protein</fullName>
    </submittedName>
</protein>
<feature type="transmembrane region" description="Helical" evidence="6">
    <location>
        <begin position="68"/>
        <end position="91"/>
    </location>
</feature>
<evidence type="ECO:0000256" key="1">
    <source>
        <dbReference type="ARBA" id="ARBA00004370"/>
    </source>
</evidence>
<organism evidence="7 8">
    <name type="scientific">Tribonema minus</name>
    <dbReference type="NCBI Taxonomy" id="303371"/>
    <lineage>
        <taxon>Eukaryota</taxon>
        <taxon>Sar</taxon>
        <taxon>Stramenopiles</taxon>
        <taxon>Ochrophyta</taxon>
        <taxon>PX clade</taxon>
        <taxon>Xanthophyceae</taxon>
        <taxon>Tribonematales</taxon>
        <taxon>Tribonemataceae</taxon>
        <taxon>Tribonema</taxon>
    </lineage>
</organism>
<feature type="transmembrane region" description="Helical" evidence="6">
    <location>
        <begin position="384"/>
        <end position="401"/>
    </location>
</feature>
<feature type="transmembrane region" description="Helical" evidence="6">
    <location>
        <begin position="318"/>
        <end position="338"/>
    </location>
</feature>
<sequence length="428" mass="46669">MGKGADGGASVNNGHPAARVEAAKWRWALTETELERIRVYSYKPGVYTHLDNLLTPYWNWAVTLLPSWAAPNLVTFVGLLTVVFWTVVFLVQSPDLKQPIPGWQVVAYAVGLFFYQTLDAIDGKQARRTNSSSPLGQLFDHGCDALVLLLCMVATAVALQMGTTWKTMLLFCNIELVFYMAQWEEYHTGTLNWSNGWFGVTESQFAQMIVFVITGVCGVELWRTPLYPLIPLQVLDKPGYTLEGAALVTFTFVTGHMFLSSVGRVVPASAAKLPPAELGDKRVGLAPGLLQLVPYVALMVVGYLLATGPGAEVFERHAALQLLGTGIAATHIISRMIVHHMAKNSVLLHDLATPGLLALAAAALNLYAPRLGLAAAPPVPPERALLAALSVTMAAYLWYLVGSVRDMCRHLSIRCFHLGPPHWAVKVQ</sequence>
<dbReference type="GO" id="GO:0005794">
    <property type="term" value="C:Golgi apparatus"/>
    <property type="evidence" value="ECO:0007669"/>
    <property type="project" value="TreeGrafter"/>
</dbReference>
<keyword evidence="8" id="KW-1185">Reference proteome</keyword>
<feature type="transmembrane region" description="Helical" evidence="6">
    <location>
        <begin position="244"/>
        <end position="262"/>
    </location>
</feature>
<dbReference type="InterPro" id="IPR000462">
    <property type="entry name" value="CDP-OH_P_trans"/>
</dbReference>
<dbReference type="Proteomes" id="UP000664859">
    <property type="component" value="Unassembled WGS sequence"/>
</dbReference>
<dbReference type="EMBL" id="JAFCMP010000514">
    <property type="protein sequence ID" value="KAG5178568.1"/>
    <property type="molecule type" value="Genomic_DNA"/>
</dbReference>
<proteinExistence type="inferred from homology"/>
<keyword evidence="4 6" id="KW-0472">Membrane</keyword>
<name>A0A836CB46_9STRA</name>
<reference evidence="7" key="1">
    <citation type="submission" date="2021-02" db="EMBL/GenBank/DDBJ databases">
        <title>First Annotated Genome of the Yellow-green Alga Tribonema minus.</title>
        <authorList>
            <person name="Mahan K.M."/>
        </authorList>
    </citation>
    <scope>NUCLEOTIDE SEQUENCE</scope>
    <source>
        <strain evidence="7">UTEX B ZZ1240</strain>
    </source>
</reference>
<dbReference type="OrthoDB" id="196717at2759"/>
<keyword evidence="6" id="KW-0812">Transmembrane</keyword>
<evidence type="ECO:0000256" key="3">
    <source>
        <dbReference type="ARBA" id="ARBA00022679"/>
    </source>
</evidence>